<feature type="transmembrane region" description="Helical" evidence="2">
    <location>
        <begin position="257"/>
        <end position="278"/>
    </location>
</feature>
<feature type="transmembrane region" description="Helical" evidence="2">
    <location>
        <begin position="362"/>
        <end position="380"/>
    </location>
</feature>
<evidence type="ECO:0000259" key="3">
    <source>
        <dbReference type="Pfam" id="PF10512"/>
    </source>
</evidence>
<comment type="caution">
    <text evidence="4">The sequence shown here is derived from an EMBL/GenBank/DDBJ whole genome shotgun (WGS) entry which is preliminary data.</text>
</comment>
<evidence type="ECO:0000256" key="1">
    <source>
        <dbReference type="SAM" id="MobiDB-lite"/>
    </source>
</evidence>
<feature type="region of interest" description="Disordered" evidence="1">
    <location>
        <begin position="1"/>
        <end position="54"/>
    </location>
</feature>
<feature type="transmembrane region" description="Helical" evidence="2">
    <location>
        <begin position="222"/>
        <end position="245"/>
    </location>
</feature>
<reference evidence="4 5" key="1">
    <citation type="submission" date="2024-07" db="EMBL/GenBank/DDBJ databases">
        <title>Chromosome-level genome assembly of the water stick insect Ranatra chinensis (Heteroptera: Nepidae).</title>
        <authorList>
            <person name="Liu X."/>
        </authorList>
    </citation>
    <scope>NUCLEOTIDE SEQUENCE [LARGE SCALE GENOMIC DNA]</scope>
    <source>
        <strain evidence="4">Cailab_2021Rc</strain>
        <tissue evidence="4">Muscle</tissue>
    </source>
</reference>
<accession>A0ABD0YT66</accession>
<dbReference type="InterPro" id="IPR046466">
    <property type="entry name" value="Borealin_C"/>
</dbReference>
<dbReference type="PANTHER" id="PTHR21257:SF52">
    <property type="entry name" value="DELTA(14)-STEROL REDUCTASE TM7SF2"/>
    <property type="match status" value="1"/>
</dbReference>
<keyword evidence="5" id="KW-1185">Reference proteome</keyword>
<organism evidence="4 5">
    <name type="scientific">Ranatra chinensis</name>
    <dbReference type="NCBI Taxonomy" id="642074"/>
    <lineage>
        <taxon>Eukaryota</taxon>
        <taxon>Metazoa</taxon>
        <taxon>Ecdysozoa</taxon>
        <taxon>Arthropoda</taxon>
        <taxon>Hexapoda</taxon>
        <taxon>Insecta</taxon>
        <taxon>Pterygota</taxon>
        <taxon>Neoptera</taxon>
        <taxon>Paraneoptera</taxon>
        <taxon>Hemiptera</taxon>
        <taxon>Heteroptera</taxon>
        <taxon>Panheteroptera</taxon>
        <taxon>Nepomorpha</taxon>
        <taxon>Nepidae</taxon>
        <taxon>Ranatrinae</taxon>
        <taxon>Ranatra</taxon>
    </lineage>
</organism>
<keyword evidence="2" id="KW-0812">Transmembrane</keyword>
<feature type="transmembrane region" description="Helical" evidence="2">
    <location>
        <begin position="190"/>
        <end position="210"/>
    </location>
</feature>
<proteinExistence type="predicted"/>
<dbReference type="Pfam" id="PF10512">
    <property type="entry name" value="Borealin"/>
    <property type="match status" value="1"/>
</dbReference>
<name>A0ABD0YT66_9HEMI</name>
<feature type="region of interest" description="Disordered" evidence="1">
    <location>
        <begin position="59"/>
        <end position="78"/>
    </location>
</feature>
<feature type="compositionally biased region" description="Basic residues" evidence="1">
    <location>
        <begin position="1"/>
        <end position="10"/>
    </location>
</feature>
<dbReference type="Proteomes" id="UP001558652">
    <property type="component" value="Unassembled WGS sequence"/>
</dbReference>
<evidence type="ECO:0000256" key="2">
    <source>
        <dbReference type="SAM" id="Phobius"/>
    </source>
</evidence>
<dbReference type="PANTHER" id="PTHR21257">
    <property type="entry name" value="DELTA(14)-STEROL REDUCTASE"/>
    <property type="match status" value="1"/>
</dbReference>
<feature type="compositionally biased region" description="Basic residues" evidence="1">
    <location>
        <begin position="21"/>
        <end position="33"/>
    </location>
</feature>
<dbReference type="AlphaFoldDB" id="A0ABD0YT66"/>
<dbReference type="EMBL" id="JBFDAA010000003">
    <property type="protein sequence ID" value="KAL1139190.1"/>
    <property type="molecule type" value="Genomic_DNA"/>
</dbReference>
<evidence type="ECO:0000313" key="4">
    <source>
        <dbReference type="EMBL" id="KAL1139190.1"/>
    </source>
</evidence>
<feature type="transmembrane region" description="Helical" evidence="2">
    <location>
        <begin position="321"/>
        <end position="342"/>
    </location>
</feature>
<evidence type="ECO:0000313" key="5">
    <source>
        <dbReference type="Proteomes" id="UP001558652"/>
    </source>
</evidence>
<gene>
    <name evidence="4" type="ORF">AAG570_009249</name>
</gene>
<keyword evidence="2" id="KW-0472">Membrane</keyword>
<feature type="compositionally biased region" description="Low complexity" evidence="1">
    <location>
        <begin position="11"/>
        <end position="20"/>
    </location>
</feature>
<keyword evidence="2" id="KW-1133">Transmembrane helix</keyword>
<protein>
    <recommendedName>
        <fullName evidence="3">Borealin C-terminal domain-containing protein</fullName>
    </recommendedName>
</protein>
<sequence>MNRSPKKSPSRKGSASPSRRPALRKVSKSPVRRTLRDRSRSRGRNSSYFQEDLGANIVEPRTRVAPKSPRARKPLRSSPRITIPKLDIVLPPTQDSSLGYNELDFDMIAKQSSLLKRSPSIQREEVIRHSISRFDEVVSEAVINVRSSKYRVSQESDLKSEVEKEVKTLLTDNNVSFVGESPPREHGGCFGALIIMILLPVVIVSLQVLCSKECCLSESLNIVLELVMVPEPIDVTILINIAFILMEFEGKHGFSLYSAPLLLACTLQLTYLVDFLIFEKDYITSFTVQHEGVGIHSLVCIDGKRLLVGGMWGRLRNPNHLGALLQYWSWSVLAALCCFDIGSIKGTDDKVDKIDWTNNLTAWLPLGYALLAGLLFAHRMPRSSFNKKRKLRGKGGHSMTVNSLAFNEGGPAATSSPTGSNDEQSIIDYDFIQKFKEEAELKIKALNDHYEEYAISLDRAGCKLKIEIGWSEMTHISEVWSVSKSMDICNDNSESLRSAESSGVDRVVLNRGSNVSLPMLEPSSGNVCILRLRGRCLPPLAVVVSSNETVPNSLTNFDLTLAALNIKVSRLSLGTRNINKFPHPLILSTIFLPPVKISRTLHWRKPPLNPNDLKFLSARIGGPDGVLGRIFDYLAKGPEFDSLTGQSLLKTRLTSGPLGVWYVRQDSHSEIEDSLFKKPSGVTRKTRNSRTSSADRFRTPVNSHATRYGMRNIATVTPGPNINRPMSVLRRPVPGETAISLSGSPLLVSTESTANIAHVNVPLDSEKVISIFPRDGFSEDELPQLDEKTKSQLQKLQQYLQKMCKN</sequence>
<feature type="domain" description="Borealin C-terminal" evidence="3">
    <location>
        <begin position="692"/>
        <end position="805"/>
    </location>
</feature>